<dbReference type="EMBL" id="CP019312">
    <property type="protein sequence ID" value="APX11394.1"/>
    <property type="molecule type" value="Genomic_DNA"/>
</dbReference>
<sequence>MKIISLNAWGGQVWDALALWLSTLEPDVLCLQEVTRAPVPSPEWLRYVDPFRDLAQRADLFGDVSNLLPDHQAVFAPATRGTLVHADGVAVPSEHGLGMWVRRELALTQIAQGFVHGTFRPDGWGPEPVPRTMQVAQVTDPATDAHVCVGHFHGLRDPAGKGDTPARDAQTERAIQVFQRVWDGHAPAVLAGDFNLLPGSAAFPRFREVGLHDLIAHHGITDTRTVLYEKDQRFADYMLVSAGLLGAGFDVPAEPVVSDHRALILTT</sequence>
<gene>
    <name evidence="2" type="ORF">BWR18_06660</name>
</gene>
<accession>A0A1P8MTM5</accession>
<organism evidence="2 3">
    <name type="scientific">Tateyamaria omphalii</name>
    <dbReference type="NCBI Taxonomy" id="299262"/>
    <lineage>
        <taxon>Bacteria</taxon>
        <taxon>Pseudomonadati</taxon>
        <taxon>Pseudomonadota</taxon>
        <taxon>Alphaproteobacteria</taxon>
        <taxon>Rhodobacterales</taxon>
        <taxon>Roseobacteraceae</taxon>
        <taxon>Tateyamaria</taxon>
    </lineage>
</organism>
<name>A0A1P8MTM5_9RHOB</name>
<feature type="domain" description="Endonuclease/exonuclease/phosphatase" evidence="1">
    <location>
        <begin position="5"/>
        <end position="260"/>
    </location>
</feature>
<dbReference type="InterPro" id="IPR036691">
    <property type="entry name" value="Endo/exonu/phosph_ase_sf"/>
</dbReference>
<dbReference type="SUPFAM" id="SSF56219">
    <property type="entry name" value="DNase I-like"/>
    <property type="match status" value="1"/>
</dbReference>
<dbReference type="Gene3D" id="3.60.10.10">
    <property type="entry name" value="Endonuclease/exonuclease/phosphatase"/>
    <property type="match status" value="1"/>
</dbReference>
<dbReference type="Pfam" id="PF03372">
    <property type="entry name" value="Exo_endo_phos"/>
    <property type="match status" value="1"/>
</dbReference>
<dbReference type="Proteomes" id="UP000186336">
    <property type="component" value="Chromosome"/>
</dbReference>
<keyword evidence="3" id="KW-1185">Reference proteome</keyword>
<dbReference type="GO" id="GO:0003824">
    <property type="term" value="F:catalytic activity"/>
    <property type="evidence" value="ECO:0007669"/>
    <property type="project" value="InterPro"/>
</dbReference>
<dbReference type="AlphaFoldDB" id="A0A1P8MTM5"/>
<evidence type="ECO:0000259" key="1">
    <source>
        <dbReference type="Pfam" id="PF03372"/>
    </source>
</evidence>
<evidence type="ECO:0000313" key="3">
    <source>
        <dbReference type="Proteomes" id="UP000186336"/>
    </source>
</evidence>
<dbReference type="STRING" id="299262.BWR18_06660"/>
<dbReference type="InterPro" id="IPR005135">
    <property type="entry name" value="Endo/exonuclease/phosphatase"/>
</dbReference>
<evidence type="ECO:0000313" key="2">
    <source>
        <dbReference type="EMBL" id="APX11394.1"/>
    </source>
</evidence>
<protein>
    <recommendedName>
        <fullName evidence="1">Endonuclease/exonuclease/phosphatase domain-containing protein</fullName>
    </recommendedName>
</protein>
<reference evidence="2 3" key="1">
    <citation type="submission" date="2017-01" db="EMBL/GenBank/DDBJ databases">
        <title>Complete genome of Tateyamaria omphalii DOK1-4 isolated from seawater in Dokdo.</title>
        <authorList>
            <person name="Kim J.H."/>
            <person name="Chi W.-J."/>
        </authorList>
    </citation>
    <scope>NUCLEOTIDE SEQUENCE [LARGE SCALE GENOMIC DNA]</scope>
    <source>
        <strain evidence="2 3">DOK1-4</strain>
    </source>
</reference>
<dbReference type="RefSeq" id="WP_076627256.1">
    <property type="nucleotide sequence ID" value="NZ_CP019312.1"/>
</dbReference>
<proteinExistence type="predicted"/>
<dbReference type="KEGG" id="tom:BWR18_06660"/>
<dbReference type="OrthoDB" id="4446218at2"/>